<dbReference type="CDD" id="cd14752">
    <property type="entry name" value="GH31_N"/>
    <property type="match status" value="1"/>
</dbReference>
<accession>A0ABY7FV56</accession>
<dbReference type="NCBIfam" id="NF007746">
    <property type="entry name" value="PRK10426.1"/>
    <property type="match status" value="1"/>
</dbReference>
<dbReference type="PANTHER" id="PTHR46959">
    <property type="entry name" value="SULFOQUINOVOSIDASE"/>
    <property type="match status" value="1"/>
</dbReference>
<dbReference type="SUPFAM" id="SSF74650">
    <property type="entry name" value="Galactose mutarotase-like"/>
    <property type="match status" value="1"/>
</dbReference>
<keyword evidence="7" id="KW-1185">Reference proteome</keyword>
<feature type="compositionally biased region" description="Basic and acidic residues" evidence="3">
    <location>
        <begin position="12"/>
        <end position="21"/>
    </location>
</feature>
<dbReference type="InterPro" id="IPR017853">
    <property type="entry name" value="GH"/>
</dbReference>
<comment type="similarity">
    <text evidence="1 2">Belongs to the glycosyl hydrolase 31 family.</text>
</comment>
<evidence type="ECO:0000256" key="1">
    <source>
        <dbReference type="ARBA" id="ARBA00007806"/>
    </source>
</evidence>
<dbReference type="EMBL" id="CP111025">
    <property type="protein sequence ID" value="WAR25845.1"/>
    <property type="molecule type" value="Genomic_DNA"/>
</dbReference>
<dbReference type="Gene3D" id="2.60.40.1760">
    <property type="entry name" value="glycosyl hydrolase (family 31)"/>
    <property type="match status" value="1"/>
</dbReference>
<name>A0ABY7FV56_MYAAR</name>
<keyword evidence="2" id="KW-0378">Hydrolase</keyword>
<evidence type="ECO:0000256" key="3">
    <source>
        <dbReference type="SAM" id="MobiDB-lite"/>
    </source>
</evidence>
<gene>
    <name evidence="6" type="ORF">MAR_011549</name>
</gene>
<dbReference type="Gene3D" id="3.20.20.80">
    <property type="entry name" value="Glycosidases"/>
    <property type="match status" value="1"/>
</dbReference>
<dbReference type="Pfam" id="PF21365">
    <property type="entry name" value="Glyco_hydro_31_3rd"/>
    <property type="match status" value="1"/>
</dbReference>
<dbReference type="InterPro" id="IPR048395">
    <property type="entry name" value="Glyco_hydro_31_C"/>
</dbReference>
<dbReference type="InterPro" id="IPR000322">
    <property type="entry name" value="Glyco_hydro_31_TIM"/>
</dbReference>
<evidence type="ECO:0000313" key="6">
    <source>
        <dbReference type="EMBL" id="WAR25845.1"/>
    </source>
</evidence>
<evidence type="ECO:0000259" key="5">
    <source>
        <dbReference type="Pfam" id="PF21365"/>
    </source>
</evidence>
<feature type="region of interest" description="Disordered" evidence="3">
    <location>
        <begin position="1"/>
        <end position="35"/>
    </location>
</feature>
<dbReference type="InterPro" id="IPR013780">
    <property type="entry name" value="Glyco_hydro_b"/>
</dbReference>
<dbReference type="InterPro" id="IPR011013">
    <property type="entry name" value="Gal_mutarotase_sf_dom"/>
</dbReference>
<feature type="domain" description="Glycoside hydrolase family 31 TIM barrel" evidence="4">
    <location>
        <begin position="415"/>
        <end position="670"/>
    </location>
</feature>
<dbReference type="InterPro" id="IPR052990">
    <property type="entry name" value="Sulfoquinovosidase_GH31"/>
</dbReference>
<evidence type="ECO:0000259" key="4">
    <source>
        <dbReference type="Pfam" id="PF01055"/>
    </source>
</evidence>
<dbReference type="Pfam" id="PF01055">
    <property type="entry name" value="Glyco_hydro_31_2nd"/>
    <property type="match status" value="1"/>
</dbReference>
<feature type="compositionally biased region" description="Polar residues" evidence="3">
    <location>
        <begin position="24"/>
        <end position="35"/>
    </location>
</feature>
<feature type="domain" description="Glycosyl hydrolase family 31 C-terminal" evidence="5">
    <location>
        <begin position="712"/>
        <end position="783"/>
    </location>
</feature>
<organism evidence="6 7">
    <name type="scientific">Mya arenaria</name>
    <name type="common">Soft-shell clam</name>
    <dbReference type="NCBI Taxonomy" id="6604"/>
    <lineage>
        <taxon>Eukaryota</taxon>
        <taxon>Metazoa</taxon>
        <taxon>Spiralia</taxon>
        <taxon>Lophotrochozoa</taxon>
        <taxon>Mollusca</taxon>
        <taxon>Bivalvia</taxon>
        <taxon>Autobranchia</taxon>
        <taxon>Heteroconchia</taxon>
        <taxon>Euheterodonta</taxon>
        <taxon>Imparidentia</taxon>
        <taxon>Neoheterodontei</taxon>
        <taxon>Myida</taxon>
        <taxon>Myoidea</taxon>
        <taxon>Myidae</taxon>
        <taxon>Mya</taxon>
    </lineage>
</organism>
<protein>
    <submittedName>
        <fullName evidence="6">SQASE-like protein</fullName>
    </submittedName>
</protein>
<dbReference type="PANTHER" id="PTHR46959:SF2">
    <property type="entry name" value="SULFOQUINOVOSIDASE"/>
    <property type="match status" value="1"/>
</dbReference>
<reference evidence="6" key="1">
    <citation type="submission" date="2022-11" db="EMBL/GenBank/DDBJ databases">
        <title>Centuries of genome instability and evolution in soft-shell clam transmissible cancer (bioRxiv).</title>
        <authorList>
            <person name="Hart S.F.M."/>
            <person name="Yonemitsu M.A."/>
            <person name="Giersch R.M."/>
            <person name="Beal B.F."/>
            <person name="Arriagada G."/>
            <person name="Davis B.W."/>
            <person name="Ostrander E.A."/>
            <person name="Goff S.P."/>
            <person name="Metzger M.J."/>
        </authorList>
    </citation>
    <scope>NUCLEOTIDE SEQUENCE</scope>
    <source>
        <strain evidence="6">MELC-2E11</strain>
        <tissue evidence="6">Siphon/mantle</tissue>
    </source>
</reference>
<dbReference type="SUPFAM" id="SSF51011">
    <property type="entry name" value="Glycosyl hydrolase domain"/>
    <property type="match status" value="1"/>
</dbReference>
<feature type="non-terminal residue" evidence="6">
    <location>
        <position position="836"/>
    </location>
</feature>
<sequence length="836" mass="93809">MGGGGGVINRNEIAEDPEHHVKNTQRLSRNTQPESFAVTNTSTTLRQLSYYSRMTRDWNKLPPDIMSGSVEAFKSRVFLSIICEASCQKNYTPQWLENNSLNIKIGNDVMVTIISHNVSKPFIYLCSGQVNFTEFRGNFFVNNYEAARVPLGSFRKTGNTNTSDTFEFSFGSLAVSRIYITIHERSLCNFLIHVGNVVLILGIPSMLITMLNVTFETTTTYPLVVSFSSLPTGYTGLWVRIAATPGERVYGLGEQYSYLNLRGRMYPIWTREQGVGRNKSDIVTFFADNFGGGAGGDYHTTYFPQSTFLSNRKYLCHYGGYNYAEVNLQQPDFHEIFVSGPPDKFYFDTRGSIKELTQTIAKNLGLQPELPDWVYTGAILGVQGGTELMLDRYQKAVDNDVAVSGLWIQDWAGVLVTSFGKRLFWDWHWNATYYPNLNSTIDVLREKGVRVLAYINPNLNTAGSLYQEAAAGKHLVMNTSGQPYLMDFGEFLCGIVDLTSLEARTWYKEKIQLNMIDLGLGGWMADFGEYVAADGAVFQSGETGRQVHNKWPLLWAEVNRQAIEERNKTGEVVFWMRAGTAGVGKYTTLMWAGDQNVDFSYADGLASTIPAALNMGMSGIGITHYDIGGYTTAAQFQAFGQALIRSQELLLRSAEAAVFTPLFRSHEGNQPAANVQFYTNQYIEQCFGRLSRMFVHISNYTRSVAQDNSLFGTPAQRPLFMEFPDDSDAWDVTYQYMYGSRLLVAPVISSNVSKMNVYLPKGWEWKFIWDGKNYPGGNFTQVDSLIGFPPAFYKVDPSDHRFDDMIEQIRSKFPAIPPLLTTPTTPKPIAAGMKLS</sequence>
<dbReference type="Proteomes" id="UP001164746">
    <property type="component" value="Chromosome 14"/>
</dbReference>
<proteinExistence type="inferred from homology"/>
<dbReference type="Gene3D" id="2.60.40.1180">
    <property type="entry name" value="Golgi alpha-mannosidase II"/>
    <property type="match status" value="1"/>
</dbReference>
<dbReference type="SUPFAM" id="SSF51445">
    <property type="entry name" value="(Trans)glycosidases"/>
    <property type="match status" value="1"/>
</dbReference>
<evidence type="ECO:0000256" key="2">
    <source>
        <dbReference type="RuleBase" id="RU361185"/>
    </source>
</evidence>
<dbReference type="InterPro" id="IPR044112">
    <property type="entry name" value="YihQ_TIM-like"/>
</dbReference>
<keyword evidence="2" id="KW-0326">Glycosidase</keyword>
<evidence type="ECO:0000313" key="7">
    <source>
        <dbReference type="Proteomes" id="UP001164746"/>
    </source>
</evidence>
<dbReference type="CDD" id="cd06594">
    <property type="entry name" value="GH31_glucosidase_YihQ"/>
    <property type="match status" value="1"/>
</dbReference>